<evidence type="ECO:0000256" key="3">
    <source>
        <dbReference type="ARBA" id="ARBA00022643"/>
    </source>
</evidence>
<keyword evidence="4 7" id="KW-0819">tRNA processing</keyword>
<evidence type="ECO:0000256" key="4">
    <source>
        <dbReference type="ARBA" id="ARBA00022694"/>
    </source>
</evidence>
<dbReference type="EMBL" id="JACRSX010000016">
    <property type="protein sequence ID" value="MBC8563129.1"/>
    <property type="molecule type" value="Genomic_DNA"/>
</dbReference>
<feature type="domain" description="DUS-like FMN-binding" evidence="9">
    <location>
        <begin position="20"/>
        <end position="245"/>
    </location>
</feature>
<keyword evidence="5" id="KW-0521">NADP</keyword>
<dbReference type="InterPro" id="IPR001269">
    <property type="entry name" value="DUS_fam"/>
</dbReference>
<dbReference type="Gene3D" id="3.20.20.70">
    <property type="entry name" value="Aldolase class I"/>
    <property type="match status" value="1"/>
</dbReference>
<dbReference type="Proteomes" id="UP000606193">
    <property type="component" value="Unassembled WGS sequence"/>
</dbReference>
<keyword evidence="6 7" id="KW-0560">Oxidoreductase</keyword>
<keyword evidence="3 7" id="KW-0288">FMN</keyword>
<keyword evidence="2 7" id="KW-0285">Flavoprotein</keyword>
<dbReference type="Pfam" id="PF01207">
    <property type="entry name" value="Dus"/>
    <property type="match status" value="1"/>
</dbReference>
<dbReference type="PANTHER" id="PTHR45846:SF1">
    <property type="entry name" value="TRNA-DIHYDROURIDINE(47) SYNTHASE [NAD(P)(+)]-LIKE"/>
    <property type="match status" value="1"/>
</dbReference>
<evidence type="ECO:0000313" key="10">
    <source>
        <dbReference type="EMBL" id="MBC8563129.1"/>
    </source>
</evidence>
<comment type="similarity">
    <text evidence="7">Belongs to the dus family.</text>
</comment>
<evidence type="ECO:0000256" key="2">
    <source>
        <dbReference type="ARBA" id="ARBA00022630"/>
    </source>
</evidence>
<dbReference type="SUPFAM" id="SSF51395">
    <property type="entry name" value="FMN-linked oxidoreductases"/>
    <property type="match status" value="1"/>
</dbReference>
<dbReference type="EC" id="1.3.1.-" evidence="7"/>
<dbReference type="InterPro" id="IPR035587">
    <property type="entry name" value="DUS-like_FMN-bd"/>
</dbReference>
<comment type="cofactor">
    <cofactor evidence="1 7">
        <name>FMN</name>
        <dbReference type="ChEBI" id="CHEBI:58210"/>
    </cofactor>
</comment>
<evidence type="ECO:0000256" key="1">
    <source>
        <dbReference type="ARBA" id="ARBA00001917"/>
    </source>
</evidence>
<dbReference type="CDD" id="cd02801">
    <property type="entry name" value="DUS_like_FMN"/>
    <property type="match status" value="1"/>
</dbReference>
<dbReference type="InterPro" id="IPR013785">
    <property type="entry name" value="Aldolase_TIM"/>
</dbReference>
<proteinExistence type="inferred from homology"/>
<comment type="function">
    <text evidence="7">Catalyzes the synthesis of 5,6-dihydrouridine (D), a modified base found in the D-loop of most tRNAs, via the reduction of the C5-C6 double bond in target uridines.</text>
</comment>
<reference evidence="10 11" key="1">
    <citation type="submission" date="2020-08" db="EMBL/GenBank/DDBJ databases">
        <title>Genome public.</title>
        <authorList>
            <person name="Liu C."/>
            <person name="Sun Q."/>
        </authorList>
    </citation>
    <scope>NUCLEOTIDE SEQUENCE [LARGE SCALE GENOMIC DNA]</scope>
    <source>
        <strain evidence="10 11">NSJ-37</strain>
    </source>
</reference>
<dbReference type="PIRSF" id="PIRSF006621">
    <property type="entry name" value="Dus"/>
    <property type="match status" value="1"/>
</dbReference>
<evidence type="ECO:0000256" key="7">
    <source>
        <dbReference type="PIRNR" id="PIRNR006621"/>
    </source>
</evidence>
<feature type="region of interest" description="Disordered" evidence="8">
    <location>
        <begin position="251"/>
        <end position="278"/>
    </location>
</feature>
<gene>
    <name evidence="10" type="ORF">H8704_10900</name>
</gene>
<dbReference type="PANTHER" id="PTHR45846">
    <property type="entry name" value="TRNA-DIHYDROURIDINE(47) SYNTHASE [NAD(P)(+)]-LIKE"/>
    <property type="match status" value="1"/>
</dbReference>
<sequence>MTEIGTIFIIEWRTVMQVYFAPLESITGYVFRNVFEKYYGGIDRYFTPFITATDSKRLRNKEMRDILPENNQVGCLIPQIMSNRAEEFLRVAGQMADLGYDTVNLNLGCPARTVVSKGKGSGFLARTVALDRFLEEIYRECPLKISIKTRLGVDDPEEFPEIIDIYNQYPVEELIIHPRVQKDYYKNTPNLDMFAEAVQRCNMPLCYNGDICSLEDYDRICARFPEVTRVMIGRGLLAHPELALQIREREAYGKEQTAPSSDEGAGNGPQNMSGAGGMRNLSEKERLNRIGAYANALCKAYCEAYGPGQPVLFKMKELWDFLADSMPDGKKLRKKVHKVQRLDGYQRLMREVFPEIDPL</sequence>
<evidence type="ECO:0000256" key="5">
    <source>
        <dbReference type="ARBA" id="ARBA00022857"/>
    </source>
</evidence>
<accession>A0ABR7N3B6</accession>
<evidence type="ECO:0000313" key="11">
    <source>
        <dbReference type="Proteomes" id="UP000606193"/>
    </source>
</evidence>
<protein>
    <recommendedName>
        <fullName evidence="7">tRNA-dihydrouridine synthase</fullName>
        <ecNumber evidence="7">1.3.1.-</ecNumber>
    </recommendedName>
</protein>
<dbReference type="PROSITE" id="PS01136">
    <property type="entry name" value="UPF0034"/>
    <property type="match status" value="1"/>
</dbReference>
<evidence type="ECO:0000256" key="8">
    <source>
        <dbReference type="SAM" id="MobiDB-lite"/>
    </source>
</evidence>
<evidence type="ECO:0000259" key="9">
    <source>
        <dbReference type="Pfam" id="PF01207"/>
    </source>
</evidence>
<organism evidence="10 11">
    <name type="scientific">Jutongia huaianensis</name>
    <dbReference type="NCBI Taxonomy" id="2763668"/>
    <lineage>
        <taxon>Bacteria</taxon>
        <taxon>Bacillati</taxon>
        <taxon>Bacillota</taxon>
        <taxon>Clostridia</taxon>
        <taxon>Lachnospirales</taxon>
        <taxon>Lachnospiraceae</taxon>
        <taxon>Jutongia</taxon>
    </lineage>
</organism>
<name>A0ABR7N3B6_9FIRM</name>
<evidence type="ECO:0000256" key="6">
    <source>
        <dbReference type="ARBA" id="ARBA00023002"/>
    </source>
</evidence>
<keyword evidence="11" id="KW-1185">Reference proteome</keyword>
<comment type="caution">
    <text evidence="10">The sequence shown here is derived from an EMBL/GenBank/DDBJ whole genome shotgun (WGS) entry which is preliminary data.</text>
</comment>
<dbReference type="InterPro" id="IPR018517">
    <property type="entry name" value="tRNA_hU_synthase_CS"/>
</dbReference>